<dbReference type="PANTHER" id="PTHR33777:SF1">
    <property type="entry name" value="UPF0045 PROTEIN ECM15"/>
    <property type="match status" value="1"/>
</dbReference>
<dbReference type="EMBL" id="ADES01000014">
    <property type="protein sequence ID" value="EIK82356.1"/>
    <property type="molecule type" value="Genomic_DNA"/>
</dbReference>
<dbReference type="InterPro" id="IPR002767">
    <property type="entry name" value="Thiamine_BP"/>
</dbReference>
<organism evidence="3 4">
    <name type="scientific">Gardnerella vaginalis 1500E</name>
    <dbReference type="NCBI Taxonomy" id="698957"/>
    <lineage>
        <taxon>Bacteria</taxon>
        <taxon>Bacillati</taxon>
        <taxon>Actinomycetota</taxon>
        <taxon>Actinomycetes</taxon>
        <taxon>Bifidobacteriales</taxon>
        <taxon>Bifidobacteriaceae</taxon>
        <taxon>Gardnerella</taxon>
    </lineage>
</organism>
<protein>
    <recommendedName>
        <fullName evidence="2">Thiamine-binding protein domain-containing protein</fullName>
    </recommendedName>
</protein>
<name>I4LZG6_GARVA</name>
<evidence type="ECO:0000313" key="4">
    <source>
        <dbReference type="Proteomes" id="UP000032875"/>
    </source>
</evidence>
<dbReference type="AlphaFoldDB" id="I4LZG6"/>
<sequence>MTLVELLKSRKFMSLLRIIWRYILLNLRKITNLRDCAMSEINKDNEDKNANICENSCANAHKTNTVAALCIAPSGVGDELSEYVADAVKVIRDSGLKNETNAMFTNIEGEFDDVMRVVRDATMTLVNKGYRTGVILKLDIRPGFSNQIDAKAALVDKILDERKNNEN</sequence>
<comment type="similarity">
    <text evidence="1">Belongs to the UPF0045 family.</text>
</comment>
<evidence type="ECO:0000259" key="2">
    <source>
        <dbReference type="Pfam" id="PF01910"/>
    </source>
</evidence>
<dbReference type="Pfam" id="PF01910">
    <property type="entry name" value="Thiamine_BP"/>
    <property type="match status" value="1"/>
</dbReference>
<comment type="caution">
    <text evidence="3">The sequence shown here is derived from an EMBL/GenBank/DDBJ whole genome shotgun (WGS) entry which is preliminary data.</text>
</comment>
<dbReference type="InterPro" id="IPR029756">
    <property type="entry name" value="MTH1187/YkoF-like"/>
</dbReference>
<gene>
    <name evidence="3" type="ORF">CGSMWGv1500E_04086</name>
</gene>
<dbReference type="PANTHER" id="PTHR33777">
    <property type="entry name" value="UPF0045 PROTEIN ECM15"/>
    <property type="match status" value="1"/>
</dbReference>
<evidence type="ECO:0000256" key="1">
    <source>
        <dbReference type="ARBA" id="ARBA00010272"/>
    </source>
</evidence>
<dbReference type="Proteomes" id="UP000032875">
    <property type="component" value="Unassembled WGS sequence"/>
</dbReference>
<dbReference type="PATRIC" id="fig|698957.3.peg.785"/>
<evidence type="ECO:0000313" key="3">
    <source>
        <dbReference type="EMBL" id="EIK82356.1"/>
    </source>
</evidence>
<dbReference type="GO" id="GO:0005829">
    <property type="term" value="C:cytosol"/>
    <property type="evidence" value="ECO:0007669"/>
    <property type="project" value="TreeGrafter"/>
</dbReference>
<feature type="domain" description="Thiamine-binding protein" evidence="2">
    <location>
        <begin position="67"/>
        <end position="155"/>
    </location>
</feature>
<accession>I4LZG6</accession>
<proteinExistence type="inferred from homology"/>
<reference evidence="3 4" key="1">
    <citation type="journal article" date="2012" name="J. Bacteriol.">
        <title>Comparative Genomic Analyses of 17 Clinical Isolates of Gardnerella vaginalis Provide Evidence of Multiple Genetically Isolated Clades Consistent with Subspeciation into Genovars.</title>
        <authorList>
            <person name="Ahmed A."/>
            <person name="Earl J."/>
            <person name="Retchless A."/>
            <person name="Hillier S."/>
            <person name="Rabe L."/>
            <person name="Cherpes T."/>
            <person name="Powell E."/>
            <person name="Janto B."/>
            <person name="Eutsey R."/>
            <person name="Hiller N.L."/>
            <person name="Boissy R."/>
            <person name="Dahlgreen M."/>
            <person name="Hall B."/>
            <person name="Costerton J."/>
            <person name="Post J.C."/>
            <person name="Hu F."/>
            <person name="Ehrlich G."/>
        </authorList>
    </citation>
    <scope>NUCLEOTIDE SEQUENCE [LARGE SCALE GENOMIC DNA]</scope>
    <source>
        <strain evidence="3 4">1500E</strain>
    </source>
</reference>
<dbReference type="NCBIfam" id="TIGR00106">
    <property type="entry name" value="MTH1187 family thiamine-binding protein"/>
    <property type="match status" value="1"/>
</dbReference>
<dbReference type="SUPFAM" id="SSF89957">
    <property type="entry name" value="MTH1187/YkoF-like"/>
    <property type="match status" value="1"/>
</dbReference>
<dbReference type="InterPro" id="IPR051614">
    <property type="entry name" value="UPF0045_domain"/>
</dbReference>
<dbReference type="Gene3D" id="3.30.70.930">
    <property type="match status" value="1"/>
</dbReference>